<dbReference type="Gene3D" id="3.90.380.10">
    <property type="entry name" value="Naphthalene 1,2-dioxygenase Alpha Subunit, Chain A, domain 1"/>
    <property type="match status" value="1"/>
</dbReference>
<dbReference type="PANTHER" id="PTHR21266:SF60">
    <property type="entry name" value="3-KETOSTEROID-9-ALPHA-MONOOXYGENASE, OXYGENASE COMPONENT"/>
    <property type="match status" value="1"/>
</dbReference>
<dbReference type="GO" id="GO:0046872">
    <property type="term" value="F:metal ion binding"/>
    <property type="evidence" value="ECO:0007669"/>
    <property type="project" value="UniProtKB-KW"/>
</dbReference>
<dbReference type="GO" id="GO:0016705">
    <property type="term" value="F:oxidoreductase activity, acting on paired donors, with incorporation or reduction of molecular oxygen"/>
    <property type="evidence" value="ECO:0007669"/>
    <property type="project" value="UniProtKB-ARBA"/>
</dbReference>
<keyword evidence="5" id="KW-0411">Iron-sulfur</keyword>
<proteinExistence type="predicted"/>
<dbReference type="GO" id="GO:0004497">
    <property type="term" value="F:monooxygenase activity"/>
    <property type="evidence" value="ECO:0007669"/>
    <property type="project" value="UniProtKB-ARBA"/>
</dbReference>
<dbReference type="Pfam" id="PF00355">
    <property type="entry name" value="Rieske"/>
    <property type="match status" value="1"/>
</dbReference>
<evidence type="ECO:0000256" key="5">
    <source>
        <dbReference type="ARBA" id="ARBA00023014"/>
    </source>
</evidence>
<comment type="caution">
    <text evidence="7">The sequence shown here is derived from an EMBL/GenBank/DDBJ whole genome shotgun (WGS) entry which is preliminary data.</text>
</comment>
<evidence type="ECO:0000256" key="3">
    <source>
        <dbReference type="ARBA" id="ARBA00023002"/>
    </source>
</evidence>
<keyword evidence="4" id="KW-0408">Iron</keyword>
<dbReference type="SUPFAM" id="SSF55961">
    <property type="entry name" value="Bet v1-like"/>
    <property type="match status" value="1"/>
</dbReference>
<dbReference type="STRING" id="167548.EU98_0314"/>
<dbReference type="EMBL" id="JNAO01000004">
    <property type="protein sequence ID" value="KGG02374.1"/>
    <property type="molecule type" value="Genomic_DNA"/>
</dbReference>
<evidence type="ECO:0000256" key="4">
    <source>
        <dbReference type="ARBA" id="ARBA00023004"/>
    </source>
</evidence>
<dbReference type="Proteomes" id="UP000030533">
    <property type="component" value="Unassembled WGS sequence"/>
</dbReference>
<dbReference type="InterPro" id="IPR017941">
    <property type="entry name" value="Rieske_2Fe-2S"/>
</dbReference>
<organism evidence="7 8">
    <name type="scientific">Prochlorococcus marinus str. MIT 9314</name>
    <dbReference type="NCBI Taxonomy" id="167548"/>
    <lineage>
        <taxon>Bacteria</taxon>
        <taxon>Bacillati</taxon>
        <taxon>Cyanobacteriota</taxon>
        <taxon>Cyanophyceae</taxon>
        <taxon>Synechococcales</taxon>
        <taxon>Prochlorococcaceae</taxon>
        <taxon>Prochlorococcus</taxon>
    </lineage>
</organism>
<dbReference type="Gene3D" id="2.102.10.10">
    <property type="entry name" value="Rieske [2Fe-2S] iron-sulphur domain"/>
    <property type="match status" value="1"/>
</dbReference>
<dbReference type="InterPro" id="IPR050584">
    <property type="entry name" value="Cholesterol_7-desaturase"/>
</dbReference>
<evidence type="ECO:0000256" key="1">
    <source>
        <dbReference type="ARBA" id="ARBA00022714"/>
    </source>
</evidence>
<keyword evidence="2" id="KW-0479">Metal-binding</keyword>
<feature type="domain" description="Rieske" evidence="6">
    <location>
        <begin position="48"/>
        <end position="160"/>
    </location>
</feature>
<dbReference type="CDD" id="cd03469">
    <property type="entry name" value="Rieske_RO_Alpha_N"/>
    <property type="match status" value="1"/>
</dbReference>
<gene>
    <name evidence="7" type="ORF">EU98_0314</name>
</gene>
<dbReference type="InterPro" id="IPR036922">
    <property type="entry name" value="Rieske_2Fe-2S_sf"/>
</dbReference>
<dbReference type="Pfam" id="PF19112">
    <property type="entry name" value="VanA_C"/>
    <property type="match status" value="1"/>
</dbReference>
<accession>A0A0A2APM3</accession>
<dbReference type="SUPFAM" id="SSF50022">
    <property type="entry name" value="ISP domain"/>
    <property type="match status" value="1"/>
</dbReference>
<sequence>MENRQINFFKSKDFNTVLKPFKKGTVVKIDSFDIRDNQKELNIGLFGWYAICPSNEVKKNKLYYFSLYDEPLILYRDENKNVRCIKNICPHRGASFFGGTLSDGVITCPYHGAKFSSEGSCQNLDRITCRHIVDNNYDNYAKRIHLSQYKTSEKNGYIFVHFSKKSETDLYNISEDTPINNYELHENGFTHKDYVFEEVLVDFKCDWSRIIENHLDILHIFWVHGDTIPDKDVNKNVLVSFNQKININPKYIESIYYYKNDPTKEFIRIKYIPPGRILIYKGDPSSSRYLQVLDHIPLGNNKARVIVRHYRKFLQNKLLNNLLLFKETQRKIFYKIFDEDYMILKTQTYNHDMGFISKDEIKLLGEDRIINYFWKWYKKSEDKDKPWKNTNKAQDLDVYEKVILKYPPEIKKLEIANNLDIIRKTFVRFAAPLIFFMLII</sequence>
<evidence type="ECO:0000313" key="8">
    <source>
        <dbReference type="Proteomes" id="UP000030533"/>
    </source>
</evidence>
<evidence type="ECO:0000256" key="2">
    <source>
        <dbReference type="ARBA" id="ARBA00022723"/>
    </source>
</evidence>
<dbReference type="AlphaFoldDB" id="A0A0A2APM3"/>
<protein>
    <submittedName>
        <fullName evidence="7">Chlorophyll a</fullName>
        <ecNumber evidence="7">1.14.13.-</ecNumber>
    </submittedName>
</protein>
<dbReference type="eggNOG" id="COG4638">
    <property type="taxonomic scope" value="Bacteria"/>
</dbReference>
<name>A0A0A2APM3_PROMR</name>
<evidence type="ECO:0000313" key="7">
    <source>
        <dbReference type="EMBL" id="KGG02374.1"/>
    </source>
</evidence>
<evidence type="ECO:0000259" key="6">
    <source>
        <dbReference type="PROSITE" id="PS51296"/>
    </source>
</evidence>
<dbReference type="InterPro" id="IPR044043">
    <property type="entry name" value="VanA_C_cat"/>
</dbReference>
<dbReference type="PROSITE" id="PS51296">
    <property type="entry name" value="RIESKE"/>
    <property type="match status" value="1"/>
</dbReference>
<dbReference type="PANTHER" id="PTHR21266">
    <property type="entry name" value="IRON-SULFUR DOMAIN CONTAINING PROTEIN"/>
    <property type="match status" value="1"/>
</dbReference>
<dbReference type="EC" id="1.14.13.-" evidence="7"/>
<keyword evidence="3 7" id="KW-0560">Oxidoreductase</keyword>
<dbReference type="GO" id="GO:0051537">
    <property type="term" value="F:2 iron, 2 sulfur cluster binding"/>
    <property type="evidence" value="ECO:0007669"/>
    <property type="project" value="UniProtKB-KW"/>
</dbReference>
<keyword evidence="1" id="KW-0001">2Fe-2S</keyword>
<dbReference type="GO" id="GO:0005737">
    <property type="term" value="C:cytoplasm"/>
    <property type="evidence" value="ECO:0007669"/>
    <property type="project" value="TreeGrafter"/>
</dbReference>
<reference evidence="8" key="1">
    <citation type="journal article" date="2014" name="Sci. Data">
        <title>Genomes of diverse isolates of the marine cyanobacterium Prochlorococcus.</title>
        <authorList>
            <person name="Biller S."/>
            <person name="Berube P."/>
            <person name="Thompson J."/>
            <person name="Kelly L."/>
            <person name="Roggensack S."/>
            <person name="Awad L."/>
            <person name="Roache-Johnson K."/>
            <person name="Ding H."/>
            <person name="Giovannoni S.J."/>
            <person name="Moore L.R."/>
            <person name="Chisholm S.W."/>
        </authorList>
    </citation>
    <scope>NUCLEOTIDE SEQUENCE [LARGE SCALE GENOMIC DNA]</scope>
    <source>
        <strain evidence="8">MIT 9314</strain>
    </source>
</reference>
<dbReference type="RefSeq" id="WP_032515171.1">
    <property type="nucleotide sequence ID" value="NZ_JNAO01000004.1"/>
</dbReference>